<proteinExistence type="predicted"/>
<protein>
    <submittedName>
        <fullName evidence="2">Uncharacterized protein</fullName>
    </submittedName>
</protein>
<feature type="non-terminal residue" evidence="2">
    <location>
        <position position="1"/>
    </location>
</feature>
<accession>A0AAW0J4V0</accession>
<gene>
    <name evidence="2" type="ORF">U0070_014446</name>
</gene>
<dbReference type="AlphaFoldDB" id="A0AAW0J4V0"/>
<sequence length="72" mass="7509">RSGSARSKGRPRQEPQALPEPGRRRGAGLGPETAVIDGAVAQRAKEEEDSEGGGLCGDPPEEKRRTEGNATA</sequence>
<comment type="caution">
    <text evidence="2">The sequence shown here is derived from an EMBL/GenBank/DDBJ whole genome shotgun (WGS) entry which is preliminary data.</text>
</comment>
<name>A0AAW0J4V0_MYOGA</name>
<feature type="region of interest" description="Disordered" evidence="1">
    <location>
        <begin position="1"/>
        <end position="72"/>
    </location>
</feature>
<evidence type="ECO:0000313" key="3">
    <source>
        <dbReference type="Proteomes" id="UP001488838"/>
    </source>
</evidence>
<dbReference type="EMBL" id="JBBHLL010000064">
    <property type="protein sequence ID" value="KAK7821566.1"/>
    <property type="molecule type" value="Genomic_DNA"/>
</dbReference>
<organism evidence="2 3">
    <name type="scientific">Myodes glareolus</name>
    <name type="common">Bank vole</name>
    <name type="synonym">Clethrionomys glareolus</name>
    <dbReference type="NCBI Taxonomy" id="447135"/>
    <lineage>
        <taxon>Eukaryota</taxon>
        <taxon>Metazoa</taxon>
        <taxon>Chordata</taxon>
        <taxon>Craniata</taxon>
        <taxon>Vertebrata</taxon>
        <taxon>Euteleostomi</taxon>
        <taxon>Mammalia</taxon>
        <taxon>Eutheria</taxon>
        <taxon>Euarchontoglires</taxon>
        <taxon>Glires</taxon>
        <taxon>Rodentia</taxon>
        <taxon>Myomorpha</taxon>
        <taxon>Muroidea</taxon>
        <taxon>Cricetidae</taxon>
        <taxon>Arvicolinae</taxon>
        <taxon>Myodes</taxon>
    </lineage>
</organism>
<evidence type="ECO:0000313" key="2">
    <source>
        <dbReference type="EMBL" id="KAK7821566.1"/>
    </source>
</evidence>
<feature type="compositionally biased region" description="Basic and acidic residues" evidence="1">
    <location>
        <begin position="60"/>
        <end position="72"/>
    </location>
</feature>
<keyword evidence="3" id="KW-1185">Reference proteome</keyword>
<dbReference type="Proteomes" id="UP001488838">
    <property type="component" value="Unassembled WGS sequence"/>
</dbReference>
<evidence type="ECO:0000256" key="1">
    <source>
        <dbReference type="SAM" id="MobiDB-lite"/>
    </source>
</evidence>
<reference evidence="2 3" key="1">
    <citation type="journal article" date="2023" name="bioRxiv">
        <title>Conserved and derived expression patterns and positive selection on dental genes reveal complex evolutionary context of ever-growing rodent molars.</title>
        <authorList>
            <person name="Calamari Z.T."/>
            <person name="Song A."/>
            <person name="Cohen E."/>
            <person name="Akter M."/>
            <person name="Roy R.D."/>
            <person name="Hallikas O."/>
            <person name="Christensen M.M."/>
            <person name="Li P."/>
            <person name="Marangoni P."/>
            <person name="Jernvall J."/>
            <person name="Klein O.D."/>
        </authorList>
    </citation>
    <scope>NUCLEOTIDE SEQUENCE [LARGE SCALE GENOMIC DNA]</scope>
    <source>
        <strain evidence="2">V071</strain>
    </source>
</reference>